<dbReference type="Proteomes" id="UP000735302">
    <property type="component" value="Unassembled WGS sequence"/>
</dbReference>
<evidence type="ECO:0000313" key="3">
    <source>
        <dbReference type="Proteomes" id="UP000735302"/>
    </source>
</evidence>
<evidence type="ECO:0008006" key="4">
    <source>
        <dbReference type="Google" id="ProtNLM"/>
    </source>
</evidence>
<evidence type="ECO:0000313" key="2">
    <source>
        <dbReference type="EMBL" id="GFN93951.1"/>
    </source>
</evidence>
<proteinExistence type="predicted"/>
<keyword evidence="3" id="KW-1185">Reference proteome</keyword>
<organism evidence="2 3">
    <name type="scientific">Plakobranchus ocellatus</name>
    <dbReference type="NCBI Taxonomy" id="259542"/>
    <lineage>
        <taxon>Eukaryota</taxon>
        <taxon>Metazoa</taxon>
        <taxon>Spiralia</taxon>
        <taxon>Lophotrochozoa</taxon>
        <taxon>Mollusca</taxon>
        <taxon>Gastropoda</taxon>
        <taxon>Heterobranchia</taxon>
        <taxon>Euthyneura</taxon>
        <taxon>Panpulmonata</taxon>
        <taxon>Sacoglossa</taxon>
        <taxon>Placobranchoidea</taxon>
        <taxon>Plakobranchidae</taxon>
        <taxon>Plakobranchus</taxon>
    </lineage>
</organism>
<dbReference type="AlphaFoldDB" id="A0AAV3ZHD5"/>
<feature type="transmembrane region" description="Helical" evidence="1">
    <location>
        <begin position="193"/>
        <end position="213"/>
    </location>
</feature>
<feature type="transmembrane region" description="Helical" evidence="1">
    <location>
        <begin position="20"/>
        <end position="47"/>
    </location>
</feature>
<comment type="caution">
    <text evidence="2">The sequence shown here is derived from an EMBL/GenBank/DDBJ whole genome shotgun (WGS) entry which is preliminary data.</text>
</comment>
<feature type="transmembrane region" description="Helical" evidence="1">
    <location>
        <begin position="68"/>
        <end position="93"/>
    </location>
</feature>
<accession>A0AAV3ZHD5</accession>
<feature type="transmembrane region" description="Helical" evidence="1">
    <location>
        <begin position="113"/>
        <end position="132"/>
    </location>
</feature>
<evidence type="ECO:0000256" key="1">
    <source>
        <dbReference type="SAM" id="Phobius"/>
    </source>
</evidence>
<keyword evidence="1" id="KW-0812">Transmembrane</keyword>
<protein>
    <recommendedName>
        <fullName evidence="4">G-protein coupled receptors family 1 profile domain-containing protein</fullName>
    </recommendedName>
</protein>
<keyword evidence="1" id="KW-0472">Membrane</keyword>
<keyword evidence="1" id="KW-1133">Transmembrane helix</keyword>
<feature type="transmembrane region" description="Helical" evidence="1">
    <location>
        <begin position="279"/>
        <end position="299"/>
    </location>
</feature>
<gene>
    <name evidence="2" type="ORF">PoB_002045700</name>
</gene>
<feature type="transmembrane region" description="Helical" evidence="1">
    <location>
        <begin position="244"/>
        <end position="267"/>
    </location>
</feature>
<reference evidence="2 3" key="1">
    <citation type="journal article" date="2021" name="Elife">
        <title>Chloroplast acquisition without the gene transfer in kleptoplastic sea slugs, Plakobranchus ocellatus.</title>
        <authorList>
            <person name="Maeda T."/>
            <person name="Takahashi S."/>
            <person name="Yoshida T."/>
            <person name="Shimamura S."/>
            <person name="Takaki Y."/>
            <person name="Nagai Y."/>
            <person name="Toyoda A."/>
            <person name="Suzuki Y."/>
            <person name="Arimoto A."/>
            <person name="Ishii H."/>
            <person name="Satoh N."/>
            <person name="Nishiyama T."/>
            <person name="Hasebe M."/>
            <person name="Maruyama T."/>
            <person name="Minagawa J."/>
            <person name="Obokata J."/>
            <person name="Shigenobu S."/>
        </authorList>
    </citation>
    <scope>NUCLEOTIDE SEQUENCE [LARGE SCALE GENOMIC DNA]</scope>
</reference>
<sequence length="329" mass="38249">MDNASNITNKTWDRSEQYRIFLEVMTWTAVLEIIFTVVGTFLNLWLLGSILTSRDLRVRMRNQLICNLSILNLVQTLFKSPVMTYKAIIFLYRIRVSRDVFCQTFSITTVVEFIQSFIGDWLMVFVIIIFIAHILDFDAEAKLTPRTVKICKVVMHIAPWIVGIIITFISVAMLTRWHPCLLVPYTKLYAFEIAYTIIPTMLAIVLLVVAFVLRQRRFSRGTSTASGHMGVQLLGRGPEIDNMFAYMVAVVVWVLCEICNLVFAFEIKTWVYRGIRFQLAAYLTSDSRVILMVFPWLLFPEIRQRILIWRPWRREATGIDLTMAYGKET</sequence>
<feature type="transmembrane region" description="Helical" evidence="1">
    <location>
        <begin position="153"/>
        <end position="173"/>
    </location>
</feature>
<dbReference type="EMBL" id="BLXT01002375">
    <property type="protein sequence ID" value="GFN93951.1"/>
    <property type="molecule type" value="Genomic_DNA"/>
</dbReference>
<dbReference type="CDD" id="cd00637">
    <property type="entry name" value="7tm_classA_rhodopsin-like"/>
    <property type="match status" value="1"/>
</dbReference>
<name>A0AAV3ZHD5_9GAST</name>